<reference evidence="1" key="1">
    <citation type="journal article" date="2023" name="G3 (Bethesda)">
        <title>A reference genome for the long-term kleptoplast-retaining sea slug Elysia crispata morphotype clarki.</title>
        <authorList>
            <person name="Eastman K.E."/>
            <person name="Pendleton A.L."/>
            <person name="Shaikh M.A."/>
            <person name="Suttiyut T."/>
            <person name="Ogas R."/>
            <person name="Tomko P."/>
            <person name="Gavelis G."/>
            <person name="Widhalm J.R."/>
            <person name="Wisecaver J.H."/>
        </authorList>
    </citation>
    <scope>NUCLEOTIDE SEQUENCE</scope>
    <source>
        <strain evidence="1">ECLA1</strain>
    </source>
</reference>
<dbReference type="Proteomes" id="UP001283361">
    <property type="component" value="Unassembled WGS sequence"/>
</dbReference>
<proteinExistence type="predicted"/>
<sequence length="67" mass="7613">MLQSLAWKVNRRKSRNLYLKRSQKTEAAGKSANWECSGHVLRASADTLNSADCHDVSFIRHPAHLSY</sequence>
<keyword evidence="2" id="KW-1185">Reference proteome</keyword>
<comment type="caution">
    <text evidence="1">The sequence shown here is derived from an EMBL/GenBank/DDBJ whole genome shotgun (WGS) entry which is preliminary data.</text>
</comment>
<organism evidence="1 2">
    <name type="scientific">Elysia crispata</name>
    <name type="common">lettuce slug</name>
    <dbReference type="NCBI Taxonomy" id="231223"/>
    <lineage>
        <taxon>Eukaryota</taxon>
        <taxon>Metazoa</taxon>
        <taxon>Spiralia</taxon>
        <taxon>Lophotrochozoa</taxon>
        <taxon>Mollusca</taxon>
        <taxon>Gastropoda</taxon>
        <taxon>Heterobranchia</taxon>
        <taxon>Euthyneura</taxon>
        <taxon>Panpulmonata</taxon>
        <taxon>Sacoglossa</taxon>
        <taxon>Placobranchoidea</taxon>
        <taxon>Plakobranchidae</taxon>
        <taxon>Elysia</taxon>
    </lineage>
</organism>
<evidence type="ECO:0000313" key="2">
    <source>
        <dbReference type="Proteomes" id="UP001283361"/>
    </source>
</evidence>
<protein>
    <submittedName>
        <fullName evidence="1">Uncharacterized protein</fullName>
    </submittedName>
</protein>
<name>A0AAE1D8Z9_9GAST</name>
<dbReference type="EMBL" id="JAWDGP010004851">
    <property type="protein sequence ID" value="KAK3761731.1"/>
    <property type="molecule type" value="Genomic_DNA"/>
</dbReference>
<gene>
    <name evidence="1" type="ORF">RRG08_016163</name>
</gene>
<evidence type="ECO:0000313" key="1">
    <source>
        <dbReference type="EMBL" id="KAK3761731.1"/>
    </source>
</evidence>
<dbReference type="AlphaFoldDB" id="A0AAE1D8Z9"/>
<accession>A0AAE1D8Z9</accession>